<keyword evidence="1" id="KW-0472">Membrane</keyword>
<gene>
    <name evidence="2" type="ORF">BDV34DRAFT_184018</name>
</gene>
<keyword evidence="1" id="KW-0812">Transmembrane</keyword>
<reference evidence="2 3" key="1">
    <citation type="submission" date="2019-04" db="EMBL/GenBank/DDBJ databases">
        <title>Fungal friends and foes A comparative genomics study of 23 Aspergillus species from section Flavi.</title>
        <authorList>
            <consortium name="DOE Joint Genome Institute"/>
            <person name="Kjaerbolling I."/>
            <person name="Vesth T.C."/>
            <person name="Frisvad J.C."/>
            <person name="Nybo J.L."/>
            <person name="Theobald S."/>
            <person name="Kildgaard S."/>
            <person name="Petersen T.I."/>
            <person name="Kuo A."/>
            <person name="Sato A."/>
            <person name="Lyhne E.K."/>
            <person name="Kogle M.E."/>
            <person name="Wiebenga A."/>
            <person name="Kun R.S."/>
            <person name="Lubbers R.J."/>
            <person name="Makela M.R."/>
            <person name="Barry K."/>
            <person name="Chovatia M."/>
            <person name="Clum A."/>
            <person name="Daum C."/>
            <person name="Haridas S."/>
            <person name="He G."/>
            <person name="LaButti K."/>
            <person name="Lipzen A."/>
            <person name="Mondo S."/>
            <person name="Pangilinan J."/>
            <person name="Riley R."/>
            <person name="Salamov A."/>
            <person name="Simmons B.A."/>
            <person name="Magnuson J.K."/>
            <person name="Henrissat B."/>
            <person name="Mortensen U.H."/>
            <person name="Larsen T.O."/>
            <person name="De vries R.P."/>
            <person name="Grigoriev I.V."/>
            <person name="Machida M."/>
            <person name="Baker S.E."/>
            <person name="Andersen M.R."/>
        </authorList>
    </citation>
    <scope>NUCLEOTIDE SEQUENCE [LARGE SCALE GENOMIC DNA]</scope>
    <source>
        <strain evidence="2 3">CBS 117618</strain>
    </source>
</reference>
<dbReference type="Proteomes" id="UP000326532">
    <property type="component" value="Unassembled WGS sequence"/>
</dbReference>
<keyword evidence="3" id="KW-1185">Reference proteome</keyword>
<feature type="transmembrane region" description="Helical" evidence="1">
    <location>
        <begin position="44"/>
        <end position="68"/>
    </location>
</feature>
<name>A0A5N6E5M8_ASPPA</name>
<accession>A0A5N6E5M8</accession>
<sequence>MPKPILPSVRSTVPENLCSWMPMRVSNGSRRHSILVMWSSIQSFFPLSFLPFFPLKFFFISVIVLSLAV</sequence>
<proteinExistence type="predicted"/>
<organism evidence="2 3">
    <name type="scientific">Aspergillus parasiticus</name>
    <dbReference type="NCBI Taxonomy" id="5067"/>
    <lineage>
        <taxon>Eukaryota</taxon>
        <taxon>Fungi</taxon>
        <taxon>Dikarya</taxon>
        <taxon>Ascomycota</taxon>
        <taxon>Pezizomycotina</taxon>
        <taxon>Eurotiomycetes</taxon>
        <taxon>Eurotiomycetidae</taxon>
        <taxon>Eurotiales</taxon>
        <taxon>Aspergillaceae</taxon>
        <taxon>Aspergillus</taxon>
        <taxon>Aspergillus subgen. Circumdati</taxon>
    </lineage>
</organism>
<dbReference type="AlphaFoldDB" id="A0A5N6E5M8"/>
<evidence type="ECO:0000256" key="1">
    <source>
        <dbReference type="SAM" id="Phobius"/>
    </source>
</evidence>
<protein>
    <submittedName>
        <fullName evidence="2">Uncharacterized protein</fullName>
    </submittedName>
</protein>
<evidence type="ECO:0000313" key="2">
    <source>
        <dbReference type="EMBL" id="KAB8212455.1"/>
    </source>
</evidence>
<dbReference type="EMBL" id="ML734936">
    <property type="protein sequence ID" value="KAB8212455.1"/>
    <property type="molecule type" value="Genomic_DNA"/>
</dbReference>
<keyword evidence="1" id="KW-1133">Transmembrane helix</keyword>
<dbReference type="VEuPathDB" id="FungiDB:BDV34DRAFT_184018"/>
<evidence type="ECO:0000313" key="3">
    <source>
        <dbReference type="Proteomes" id="UP000326532"/>
    </source>
</evidence>